<reference evidence="3 4" key="1">
    <citation type="journal article" date="2013" name="Proc. Natl. Acad. Sci. U.S.A.">
        <title>Fine-scale variation in meiotic recombination in Mimulus inferred from population shotgun sequencing.</title>
        <authorList>
            <person name="Hellsten U."/>
            <person name="Wright K.M."/>
            <person name="Jenkins J."/>
            <person name="Shu S."/>
            <person name="Yuan Y."/>
            <person name="Wessler S.R."/>
            <person name="Schmutz J."/>
            <person name="Willis J.H."/>
            <person name="Rokhsar D.S."/>
        </authorList>
    </citation>
    <scope>NUCLEOTIDE SEQUENCE [LARGE SCALE GENOMIC DNA]</scope>
    <source>
        <strain evidence="4">cv. DUN x IM62</strain>
    </source>
</reference>
<dbReference type="InterPro" id="IPR003676">
    <property type="entry name" value="SAUR_fam"/>
</dbReference>
<dbReference type="PANTHER" id="PTHR31374">
    <property type="entry name" value="AUXIN-INDUCED PROTEIN-LIKE-RELATED"/>
    <property type="match status" value="1"/>
</dbReference>
<dbReference type="Pfam" id="PF02519">
    <property type="entry name" value="Auxin_inducible"/>
    <property type="match status" value="1"/>
</dbReference>
<feature type="compositionally biased region" description="Basic residues" evidence="2">
    <location>
        <begin position="88"/>
        <end position="104"/>
    </location>
</feature>
<comment type="similarity">
    <text evidence="1">Belongs to the ARG7 family.</text>
</comment>
<evidence type="ECO:0000256" key="1">
    <source>
        <dbReference type="ARBA" id="ARBA00006974"/>
    </source>
</evidence>
<sequence>MQEERKMKLKKGWVVVQVGLEDEDGGGIFQRFSVPISYLYHPFFQSLLDKASEVYGYHTNGPLRLPCSAIDFLDLRWRVETETTATHGNHHHHHHQRRHQLRAS</sequence>
<evidence type="ECO:0000313" key="4">
    <source>
        <dbReference type="Proteomes" id="UP000030748"/>
    </source>
</evidence>
<organism evidence="3 4">
    <name type="scientific">Erythranthe guttata</name>
    <name type="common">Yellow monkey flower</name>
    <name type="synonym">Mimulus guttatus</name>
    <dbReference type="NCBI Taxonomy" id="4155"/>
    <lineage>
        <taxon>Eukaryota</taxon>
        <taxon>Viridiplantae</taxon>
        <taxon>Streptophyta</taxon>
        <taxon>Embryophyta</taxon>
        <taxon>Tracheophyta</taxon>
        <taxon>Spermatophyta</taxon>
        <taxon>Magnoliopsida</taxon>
        <taxon>eudicotyledons</taxon>
        <taxon>Gunneridae</taxon>
        <taxon>Pentapetalae</taxon>
        <taxon>asterids</taxon>
        <taxon>lamiids</taxon>
        <taxon>Lamiales</taxon>
        <taxon>Phrymaceae</taxon>
        <taxon>Erythranthe</taxon>
    </lineage>
</organism>
<dbReference type="PhylomeDB" id="A0A022R6V8"/>
<feature type="region of interest" description="Disordered" evidence="2">
    <location>
        <begin position="85"/>
        <end position="104"/>
    </location>
</feature>
<dbReference type="GO" id="GO:0009733">
    <property type="term" value="P:response to auxin"/>
    <property type="evidence" value="ECO:0007669"/>
    <property type="project" value="InterPro"/>
</dbReference>
<dbReference type="EMBL" id="KI630596">
    <property type="protein sequence ID" value="EYU35729.1"/>
    <property type="molecule type" value="Genomic_DNA"/>
</dbReference>
<name>A0A022R6V8_ERYGU</name>
<dbReference type="Proteomes" id="UP000030748">
    <property type="component" value="Unassembled WGS sequence"/>
</dbReference>
<protein>
    <recommendedName>
        <fullName evidence="5">SAUR family protein</fullName>
    </recommendedName>
</protein>
<evidence type="ECO:0000256" key="2">
    <source>
        <dbReference type="SAM" id="MobiDB-lite"/>
    </source>
</evidence>
<evidence type="ECO:0008006" key="5">
    <source>
        <dbReference type="Google" id="ProtNLM"/>
    </source>
</evidence>
<proteinExistence type="inferred from homology"/>
<keyword evidence="4" id="KW-1185">Reference proteome</keyword>
<evidence type="ECO:0000313" key="3">
    <source>
        <dbReference type="EMBL" id="EYU35729.1"/>
    </source>
</evidence>
<dbReference type="eggNOG" id="ENOG502S19R">
    <property type="taxonomic scope" value="Eukaryota"/>
</dbReference>
<dbReference type="AlphaFoldDB" id="A0A022R6V8"/>
<gene>
    <name evidence="3" type="ORF">MIMGU_mgv1a016860mg</name>
</gene>
<accession>A0A022R6V8</accession>
<dbReference type="PANTHER" id="PTHR31374:SF228">
    <property type="entry name" value="SAUR FAMILY PROTEIN"/>
    <property type="match status" value="1"/>
</dbReference>